<dbReference type="Pfam" id="PF01901">
    <property type="entry name" value="O_anti_polymase"/>
    <property type="match status" value="1"/>
</dbReference>
<feature type="transmembrane region" description="Helical" evidence="1">
    <location>
        <begin position="58"/>
        <end position="75"/>
    </location>
</feature>
<dbReference type="Proteomes" id="UP000019434">
    <property type="component" value="Chromosome"/>
</dbReference>
<feature type="transmembrane region" description="Helical" evidence="1">
    <location>
        <begin position="95"/>
        <end position="112"/>
    </location>
</feature>
<dbReference type="HOGENOM" id="CLU_822876_0_0_2"/>
<dbReference type="AlphaFoldDB" id="W8PI02"/>
<keyword evidence="1" id="KW-0812">Transmembrane</keyword>
<gene>
    <name evidence="2" type="ORF">BD01_0093</name>
</gene>
<dbReference type="GeneID" id="24958559"/>
<feature type="transmembrane region" description="Helical" evidence="1">
    <location>
        <begin position="119"/>
        <end position="140"/>
    </location>
</feature>
<evidence type="ECO:0000313" key="3">
    <source>
        <dbReference type="Proteomes" id="UP000019434"/>
    </source>
</evidence>
<dbReference type="RefSeq" id="WP_042688801.1">
    <property type="nucleotide sequence ID" value="NZ_CP007264.1"/>
</dbReference>
<dbReference type="KEGG" id="tnu:BD01_0093"/>
<feature type="transmembrane region" description="Helical" evidence="1">
    <location>
        <begin position="160"/>
        <end position="179"/>
    </location>
</feature>
<protein>
    <submittedName>
        <fullName evidence="2">Putative archaeal membrane protein</fullName>
    </submittedName>
</protein>
<dbReference type="STRING" id="195522.BD01_0093"/>
<evidence type="ECO:0000313" key="2">
    <source>
        <dbReference type="EMBL" id="AHL21724.1"/>
    </source>
</evidence>
<keyword evidence="3" id="KW-1185">Reference proteome</keyword>
<feature type="transmembrane region" description="Helical" evidence="1">
    <location>
        <begin position="12"/>
        <end position="37"/>
    </location>
</feature>
<feature type="transmembrane region" description="Helical" evidence="1">
    <location>
        <begin position="285"/>
        <end position="318"/>
    </location>
</feature>
<sequence>MKLPALVPVLFMTYVAVGLAEPKTLAVSLVFALAILFGIRRGDRVEWRDLGFEIDERYVNYAFWIAIGIILYQVIRLGNIPLLHPAIRTHLNPRLTALTYFLGVPASVYLFIRGKRYALLYPVAVSLYAYRTPVLVSIIAIGSAYYESAKGEGKLDVKKLAGILAGGAGLFLLITFLRGNTLSSLWVRFQSTVSALDVIIWRGDWSGTYGGQLQWAGVASYIWGGYSPRGLIAKFLYVHTGATITATLLGGMYLDFGIFAVIEGFLLGLYYGAVSKATHPTTRALYYSTLAYGIVGVETGILDLPVYVLFLLGAYAVYKGWKVMRKREAH</sequence>
<dbReference type="EMBL" id="CP007264">
    <property type="protein sequence ID" value="AHL21724.1"/>
    <property type="molecule type" value="Genomic_DNA"/>
</dbReference>
<dbReference type="OrthoDB" id="82276at2157"/>
<proteinExistence type="predicted"/>
<organism evidence="2 3">
    <name type="scientific">Thermococcus nautili</name>
    <dbReference type="NCBI Taxonomy" id="195522"/>
    <lineage>
        <taxon>Archaea</taxon>
        <taxon>Methanobacteriati</taxon>
        <taxon>Methanobacteriota</taxon>
        <taxon>Thermococci</taxon>
        <taxon>Thermococcales</taxon>
        <taxon>Thermococcaceae</taxon>
        <taxon>Thermococcus</taxon>
    </lineage>
</organism>
<evidence type="ECO:0000256" key="1">
    <source>
        <dbReference type="SAM" id="Phobius"/>
    </source>
</evidence>
<accession>W8PI02</accession>
<dbReference type="eggNOG" id="arCOG03206">
    <property type="taxonomic scope" value="Archaea"/>
</dbReference>
<reference evidence="2 3" key="1">
    <citation type="submission" date="2014-02" db="EMBL/GenBank/DDBJ databases">
        <title>Genome Sequence of an Hyperthermophilic Archaeon, Thermococcus nautili 30-1, producing viral vesicles.</title>
        <authorList>
            <person name="Oberto J."/>
            <person name="Gaudin M."/>
            <person name="Cossu M."/>
            <person name="Gorlas A."/>
            <person name="Slesarev A."/>
            <person name="Marguet E."/>
            <person name="Forterre P."/>
        </authorList>
    </citation>
    <scope>NUCLEOTIDE SEQUENCE [LARGE SCALE GENOMIC DNA]</scope>
    <source>
        <strain evidence="2 3">30-1</strain>
    </source>
</reference>
<dbReference type="InterPro" id="IPR002760">
    <property type="entry name" value="O_anti_polymase"/>
</dbReference>
<feature type="transmembrane region" description="Helical" evidence="1">
    <location>
        <begin position="253"/>
        <end position="273"/>
    </location>
</feature>
<keyword evidence="1" id="KW-1133">Transmembrane helix</keyword>
<name>W8PI02_9EURY</name>
<keyword evidence="1" id="KW-0472">Membrane</keyword>